<dbReference type="InterPro" id="IPR003177">
    <property type="entry name" value="Cytc_oxidase_su7a_met"/>
</dbReference>
<dbReference type="PANTHER" id="PTHR10510">
    <property type="entry name" value="CYTOCHROME C OXIDASE POLYPEPTIDE 7A"/>
    <property type="match status" value="1"/>
</dbReference>
<dbReference type="AlphaFoldDB" id="A0A6I8NFV4"/>
<sequence length="203" mass="22031">MYYKFSGFSQRLAGAWASAAYSPQGLRPLDPAGPPAITYAGPTKFTPEATGHDFAAQNRVPELQKFFQVGMAGHGVTSRALGNWPDSRPRARAGPAEGGWGVKGLTLRVGVQDSNLHMVLSGRLRSSVFFPKESRRPACLPETGSPRPDALPDHDGPDRGRDHLLPGCPVYGFPTPEQVRSRWELRTGTVGVELAGLAQTWRR</sequence>
<keyword evidence="3" id="KW-1185">Reference proteome</keyword>
<dbReference type="GO" id="GO:0031966">
    <property type="term" value="C:mitochondrial membrane"/>
    <property type="evidence" value="ECO:0000318"/>
    <property type="project" value="GO_Central"/>
</dbReference>
<evidence type="ECO:0000256" key="1">
    <source>
        <dbReference type="SAM" id="MobiDB-lite"/>
    </source>
</evidence>
<dbReference type="Ensembl" id="ENSOANT00000053248.1">
    <property type="protein sequence ID" value="ENSOANP00000040103.1"/>
    <property type="gene ID" value="ENSOANG00000038947.1"/>
</dbReference>
<accession>A0A6I8NFV4</accession>
<evidence type="ECO:0000313" key="3">
    <source>
        <dbReference type="Proteomes" id="UP000002279"/>
    </source>
</evidence>
<dbReference type="PANTHER" id="PTHR10510:SF2">
    <property type="entry name" value="CYTOCHROME C OXIDASE SUBUNIT 7A-RELATED PROTEIN, MITOCHONDRIAL"/>
    <property type="match status" value="1"/>
</dbReference>
<gene>
    <name evidence="2" type="primary">LOC100091985</name>
</gene>
<protein>
    <submittedName>
        <fullName evidence="2">Uncharacterized protein</fullName>
    </submittedName>
</protein>
<dbReference type="Proteomes" id="UP000002279">
    <property type="component" value="Unplaced"/>
</dbReference>
<dbReference type="GeneTree" id="ENSGT00940000154815"/>
<organism evidence="2 3">
    <name type="scientific">Ornithorhynchus anatinus</name>
    <name type="common">Duckbill platypus</name>
    <dbReference type="NCBI Taxonomy" id="9258"/>
    <lineage>
        <taxon>Eukaryota</taxon>
        <taxon>Metazoa</taxon>
        <taxon>Chordata</taxon>
        <taxon>Craniata</taxon>
        <taxon>Vertebrata</taxon>
        <taxon>Euteleostomi</taxon>
        <taxon>Mammalia</taxon>
        <taxon>Monotremata</taxon>
        <taxon>Ornithorhynchidae</taxon>
        <taxon>Ornithorhynchus</taxon>
    </lineage>
</organism>
<reference evidence="2" key="2">
    <citation type="submission" date="2025-09" db="UniProtKB">
        <authorList>
            <consortium name="Ensembl"/>
        </authorList>
    </citation>
    <scope>IDENTIFICATION</scope>
    <source>
        <strain evidence="2">Glennie</strain>
    </source>
</reference>
<feature type="compositionally biased region" description="Basic and acidic residues" evidence="1">
    <location>
        <begin position="150"/>
        <end position="164"/>
    </location>
</feature>
<proteinExistence type="predicted"/>
<evidence type="ECO:0000313" key="2">
    <source>
        <dbReference type="Ensembl" id="ENSOANP00000040103.1"/>
    </source>
</evidence>
<feature type="region of interest" description="Disordered" evidence="1">
    <location>
        <begin position="136"/>
        <end position="169"/>
    </location>
</feature>
<name>A0A6I8NFV4_ORNAN</name>
<dbReference type="Bgee" id="ENSOANG00000038947">
    <property type="expression patterns" value="Expressed in heart and 8 other cell types or tissues"/>
</dbReference>
<dbReference type="GO" id="GO:0006123">
    <property type="term" value="P:mitochondrial electron transport, cytochrome c to oxygen"/>
    <property type="evidence" value="ECO:0007669"/>
    <property type="project" value="InterPro"/>
</dbReference>
<dbReference type="InParanoid" id="A0A6I8NFV4"/>
<reference evidence="2" key="1">
    <citation type="submission" date="2025-08" db="UniProtKB">
        <authorList>
            <consortium name="Ensembl"/>
        </authorList>
    </citation>
    <scope>IDENTIFICATION</scope>
    <source>
        <strain evidence="2">Glennie</strain>
    </source>
</reference>